<feature type="region of interest" description="Disordered" evidence="7">
    <location>
        <begin position="442"/>
        <end position="473"/>
    </location>
</feature>
<dbReference type="GO" id="GO:0016787">
    <property type="term" value="F:hydrolase activity"/>
    <property type="evidence" value="ECO:0007669"/>
    <property type="project" value="UniProtKB-KW"/>
</dbReference>
<gene>
    <name evidence="11" type="ORF">ACFSB2_20340</name>
</gene>
<dbReference type="SMART" id="SM00487">
    <property type="entry name" value="DEXDc"/>
    <property type="match status" value="1"/>
</dbReference>
<sequence>MASFETLQLSPEILKSIQEMGFESTTAIQAQAIPIALTGQDLIGQAQTGTGKTVAFSIPVVEAIDPRDQKLEALILTPTRELCIQVAEEIARVGAVKGVKVLAVYGGQDIQRQIRALRNKPNVIVSTPGRLMDHMNRKTVRLQDIKMVVLDEADEMLDMGFVEDIETILSACPAERQTLLFSATMKMGVQRIAKKFMRDFTVITVKQSEVTVPTIEQVYYEVSENHKLDALTRLLDIQNPELAIVFGRTKRRVDELTNALKTRGYLADGLHGDLSQRQRDSVMAKFREGELEVLVATDVAARGIDISGVTHVYNFDIPQDIDSYVHRIGRTGRAGKSGIAATFVTAREVPHLHQIERITKRKIQRLPLPTLAEAKLSKQRIAMEQLLDACQQDSLNGFKGLAEELLEQQDSLLLVSAAIKLLIKGTNEIPIKLTAEQPIRIKKPAYQSGNRRPNKPNGGYSQQHTRRGRTSHR</sequence>
<evidence type="ECO:0000256" key="6">
    <source>
        <dbReference type="RuleBase" id="RU000492"/>
    </source>
</evidence>
<comment type="similarity">
    <text evidence="6">Belongs to the DEAD box helicase family.</text>
</comment>
<dbReference type="InterPro" id="IPR011545">
    <property type="entry name" value="DEAD/DEAH_box_helicase_dom"/>
</dbReference>
<dbReference type="Pfam" id="PF00270">
    <property type="entry name" value="DEAD"/>
    <property type="match status" value="1"/>
</dbReference>
<dbReference type="InterPro" id="IPR044742">
    <property type="entry name" value="DEAD/DEAH_RhlB"/>
</dbReference>
<evidence type="ECO:0000259" key="10">
    <source>
        <dbReference type="PROSITE" id="PS51195"/>
    </source>
</evidence>
<keyword evidence="2 6" id="KW-0378">Hydrolase</keyword>
<evidence type="ECO:0000256" key="4">
    <source>
        <dbReference type="ARBA" id="ARBA00022840"/>
    </source>
</evidence>
<evidence type="ECO:0000256" key="3">
    <source>
        <dbReference type="ARBA" id="ARBA00022806"/>
    </source>
</evidence>
<proteinExistence type="inferred from homology"/>
<dbReference type="CDD" id="cd18787">
    <property type="entry name" value="SF2_C_DEAD"/>
    <property type="match status" value="1"/>
</dbReference>
<feature type="domain" description="Helicase ATP-binding" evidence="8">
    <location>
        <begin position="33"/>
        <end position="203"/>
    </location>
</feature>
<dbReference type="CDD" id="cd00268">
    <property type="entry name" value="DEADc"/>
    <property type="match status" value="1"/>
</dbReference>
<dbReference type="PROSITE" id="PS51194">
    <property type="entry name" value="HELICASE_CTER"/>
    <property type="match status" value="1"/>
</dbReference>
<dbReference type="PANTHER" id="PTHR47963">
    <property type="entry name" value="DEAD-BOX ATP-DEPENDENT RNA HELICASE 47, MITOCHONDRIAL"/>
    <property type="match status" value="1"/>
</dbReference>
<dbReference type="InterPro" id="IPR000629">
    <property type="entry name" value="RNA-helicase_DEAD-box_CS"/>
</dbReference>
<feature type="domain" description="DEAD-box RNA helicase Q" evidence="10">
    <location>
        <begin position="2"/>
        <end position="30"/>
    </location>
</feature>
<dbReference type="PROSITE" id="PS00039">
    <property type="entry name" value="DEAD_ATP_HELICASE"/>
    <property type="match status" value="1"/>
</dbReference>
<evidence type="ECO:0000256" key="1">
    <source>
        <dbReference type="ARBA" id="ARBA00022741"/>
    </source>
</evidence>
<feature type="compositionally biased region" description="Basic residues" evidence="7">
    <location>
        <begin position="464"/>
        <end position="473"/>
    </location>
</feature>
<protein>
    <submittedName>
        <fullName evidence="11">DEAD/DEAH box helicase</fullName>
        <ecNumber evidence="11">3.6.4.-</ecNumber>
    </submittedName>
</protein>
<dbReference type="GO" id="GO:0004386">
    <property type="term" value="F:helicase activity"/>
    <property type="evidence" value="ECO:0007669"/>
    <property type="project" value="UniProtKB-KW"/>
</dbReference>
<keyword evidence="12" id="KW-1185">Reference proteome</keyword>
<dbReference type="PROSITE" id="PS51195">
    <property type="entry name" value="Q_MOTIF"/>
    <property type="match status" value="1"/>
</dbReference>
<evidence type="ECO:0000256" key="7">
    <source>
        <dbReference type="SAM" id="MobiDB-lite"/>
    </source>
</evidence>
<keyword evidence="1 6" id="KW-0547">Nucleotide-binding</keyword>
<feature type="short sequence motif" description="Q motif" evidence="5">
    <location>
        <begin position="2"/>
        <end position="30"/>
    </location>
</feature>
<dbReference type="Pfam" id="PF00271">
    <property type="entry name" value="Helicase_C"/>
    <property type="match status" value="1"/>
</dbReference>
<dbReference type="SMART" id="SM00490">
    <property type="entry name" value="HELICc"/>
    <property type="match status" value="1"/>
</dbReference>
<accession>A0ABW4JN35</accession>
<comment type="caution">
    <text evidence="11">The sequence shown here is derived from an EMBL/GenBank/DDBJ whole genome shotgun (WGS) entry which is preliminary data.</text>
</comment>
<reference evidence="12" key="1">
    <citation type="journal article" date="2019" name="Int. J. Syst. Evol. Microbiol.">
        <title>The Global Catalogue of Microorganisms (GCM) 10K type strain sequencing project: providing services to taxonomists for standard genome sequencing and annotation.</title>
        <authorList>
            <consortium name="The Broad Institute Genomics Platform"/>
            <consortium name="The Broad Institute Genome Sequencing Center for Infectious Disease"/>
            <person name="Wu L."/>
            <person name="Ma J."/>
        </authorList>
    </citation>
    <scope>NUCLEOTIDE SEQUENCE [LARGE SCALE GENOMIC DNA]</scope>
    <source>
        <strain evidence="12">CGMCC 1.12286</strain>
    </source>
</reference>
<dbReference type="InterPro" id="IPR014001">
    <property type="entry name" value="Helicase_ATP-bd"/>
</dbReference>
<evidence type="ECO:0000256" key="2">
    <source>
        <dbReference type="ARBA" id="ARBA00022801"/>
    </source>
</evidence>
<dbReference type="InterPro" id="IPR014014">
    <property type="entry name" value="RNA_helicase_DEAD_Q_motif"/>
</dbReference>
<feature type="domain" description="Helicase C-terminal" evidence="9">
    <location>
        <begin position="214"/>
        <end position="374"/>
    </location>
</feature>
<organism evidence="11 12">
    <name type="scientific">Alicyclobacillus fodiniaquatilis</name>
    <dbReference type="NCBI Taxonomy" id="1661150"/>
    <lineage>
        <taxon>Bacteria</taxon>
        <taxon>Bacillati</taxon>
        <taxon>Bacillota</taxon>
        <taxon>Bacilli</taxon>
        <taxon>Bacillales</taxon>
        <taxon>Alicyclobacillaceae</taxon>
        <taxon>Alicyclobacillus</taxon>
    </lineage>
</organism>
<dbReference type="PROSITE" id="PS51192">
    <property type="entry name" value="HELICASE_ATP_BIND_1"/>
    <property type="match status" value="1"/>
</dbReference>
<dbReference type="Proteomes" id="UP001597079">
    <property type="component" value="Unassembled WGS sequence"/>
</dbReference>
<dbReference type="EMBL" id="JBHUCX010000083">
    <property type="protein sequence ID" value="MFD1677028.1"/>
    <property type="molecule type" value="Genomic_DNA"/>
</dbReference>
<evidence type="ECO:0000313" key="12">
    <source>
        <dbReference type="Proteomes" id="UP001597079"/>
    </source>
</evidence>
<evidence type="ECO:0000256" key="5">
    <source>
        <dbReference type="PROSITE-ProRule" id="PRU00552"/>
    </source>
</evidence>
<dbReference type="InterPro" id="IPR001650">
    <property type="entry name" value="Helicase_C-like"/>
</dbReference>
<dbReference type="RefSeq" id="WP_377944938.1">
    <property type="nucleotide sequence ID" value="NZ_JBHUCX010000083.1"/>
</dbReference>
<evidence type="ECO:0000259" key="8">
    <source>
        <dbReference type="PROSITE" id="PS51192"/>
    </source>
</evidence>
<evidence type="ECO:0000259" key="9">
    <source>
        <dbReference type="PROSITE" id="PS51194"/>
    </source>
</evidence>
<dbReference type="InterPro" id="IPR027417">
    <property type="entry name" value="P-loop_NTPase"/>
</dbReference>
<dbReference type="InterPro" id="IPR050547">
    <property type="entry name" value="DEAD_box_RNA_helicases"/>
</dbReference>
<dbReference type="EC" id="3.6.4.-" evidence="11"/>
<name>A0ABW4JN35_9BACL</name>
<keyword evidence="4 6" id="KW-0067">ATP-binding</keyword>
<keyword evidence="3 6" id="KW-0347">Helicase</keyword>
<dbReference type="SUPFAM" id="SSF52540">
    <property type="entry name" value="P-loop containing nucleoside triphosphate hydrolases"/>
    <property type="match status" value="1"/>
</dbReference>
<evidence type="ECO:0000313" key="11">
    <source>
        <dbReference type="EMBL" id="MFD1677028.1"/>
    </source>
</evidence>
<dbReference type="PANTHER" id="PTHR47963:SF5">
    <property type="entry name" value="DEAD-BOX ATP-DEPENDENT RNA HELICASE CSHA"/>
    <property type="match status" value="1"/>
</dbReference>
<dbReference type="Gene3D" id="3.40.50.300">
    <property type="entry name" value="P-loop containing nucleotide triphosphate hydrolases"/>
    <property type="match status" value="2"/>
</dbReference>